<keyword evidence="6" id="KW-1185">Reference proteome</keyword>
<evidence type="ECO:0000256" key="4">
    <source>
        <dbReference type="ARBA" id="ARBA00044235"/>
    </source>
</evidence>
<sequence>MATVFSLVALGPAQPLRSDPYFYTFHGDWLEVSCQSYDSFCPIGSMSSMGLGSGSCATVPASSMADGGAWRPPRTCEDYWSEWKHCKGIRNFFHNYYTYGEVPSCEQWKIDYSNCRKWEKSKSPDAKESLCKSERARILEKQKYDPVWKLRKTPPRDWYLPLGQDKSK</sequence>
<dbReference type="OMA" id="CEAYWDE"/>
<comment type="similarity">
    <text evidence="1">Belongs to the UPF0545 family.</text>
</comment>
<evidence type="ECO:0000256" key="3">
    <source>
        <dbReference type="ARBA" id="ARBA00044072"/>
    </source>
</evidence>
<reference evidence="5" key="4">
    <citation type="submission" date="2025-09" db="UniProtKB">
        <authorList>
            <consortium name="Ensembl"/>
        </authorList>
    </citation>
    <scope>IDENTIFICATION</scope>
</reference>
<dbReference type="PANTHER" id="PTHR28052:SF1">
    <property type="entry name" value="UPF0545 PROTEIN C22ORF39"/>
    <property type="match status" value="1"/>
</dbReference>
<dbReference type="STRING" id="13735.ENSPSIP00000003168"/>
<dbReference type="AlphaFoldDB" id="K7F558"/>
<evidence type="ECO:0000313" key="5">
    <source>
        <dbReference type="Ensembl" id="ENSPSIP00000003168.1"/>
    </source>
</evidence>
<evidence type="ECO:0000256" key="1">
    <source>
        <dbReference type="ARBA" id="ARBA00006412"/>
    </source>
</evidence>
<protein>
    <recommendedName>
        <fullName evidence="3">Synaptic plasticity regulator PANTS</fullName>
    </recommendedName>
    <alternativeName>
        <fullName evidence="4">Plasticity-associated neural transcript short</fullName>
    </alternativeName>
</protein>
<evidence type="ECO:0000256" key="2">
    <source>
        <dbReference type="ARBA" id="ARBA00043942"/>
    </source>
</evidence>
<dbReference type="EMBL" id="AGCU01165675">
    <property type="status" value="NOT_ANNOTATED_CDS"/>
    <property type="molecule type" value="Genomic_DNA"/>
</dbReference>
<dbReference type="Pfam" id="PF11326">
    <property type="entry name" value="PANTS-like"/>
    <property type="match status" value="1"/>
</dbReference>
<dbReference type="InterPro" id="IPR021475">
    <property type="entry name" value="Pants/Emi1-like"/>
</dbReference>
<dbReference type="eggNOG" id="ENOG502S4W2">
    <property type="taxonomic scope" value="Eukaryota"/>
</dbReference>
<organism evidence="5 6">
    <name type="scientific">Pelodiscus sinensis</name>
    <name type="common">Chinese softshell turtle</name>
    <name type="synonym">Trionyx sinensis</name>
    <dbReference type="NCBI Taxonomy" id="13735"/>
    <lineage>
        <taxon>Eukaryota</taxon>
        <taxon>Metazoa</taxon>
        <taxon>Chordata</taxon>
        <taxon>Craniata</taxon>
        <taxon>Vertebrata</taxon>
        <taxon>Euteleostomi</taxon>
        <taxon>Archelosauria</taxon>
        <taxon>Testudinata</taxon>
        <taxon>Testudines</taxon>
        <taxon>Cryptodira</taxon>
        <taxon>Trionychia</taxon>
        <taxon>Trionychidae</taxon>
        <taxon>Pelodiscus</taxon>
    </lineage>
</organism>
<dbReference type="PANTHER" id="PTHR28052">
    <property type="entry name" value="UPF0545 PROTEIN C22ORF39"/>
    <property type="match status" value="1"/>
</dbReference>
<comment type="subcellular location">
    <subcellularLocation>
        <location evidence="2">Synaptic cleft</location>
    </subcellularLocation>
</comment>
<accession>K7F558</accession>
<dbReference type="GO" id="GO:0043083">
    <property type="term" value="C:synaptic cleft"/>
    <property type="evidence" value="ECO:0007669"/>
    <property type="project" value="UniProtKB-SubCell"/>
</dbReference>
<dbReference type="Ensembl" id="ENSPSIT00000003181.1">
    <property type="protein sequence ID" value="ENSPSIP00000003168.1"/>
    <property type="gene ID" value="ENSPSIG00000003045.1"/>
</dbReference>
<dbReference type="GeneTree" id="ENSGT00390000002511"/>
<reference evidence="5" key="3">
    <citation type="submission" date="2025-08" db="UniProtKB">
        <authorList>
            <consortium name="Ensembl"/>
        </authorList>
    </citation>
    <scope>IDENTIFICATION</scope>
</reference>
<proteinExistence type="inferred from homology"/>
<reference evidence="6" key="1">
    <citation type="submission" date="2011-10" db="EMBL/GenBank/DDBJ databases">
        <authorList>
            <consortium name="Soft-shell Turtle Genome Consortium"/>
        </authorList>
    </citation>
    <scope>NUCLEOTIDE SEQUENCE [LARGE SCALE GENOMIC DNA]</scope>
    <source>
        <strain evidence="6">Daiwa-1</strain>
    </source>
</reference>
<dbReference type="Proteomes" id="UP000007267">
    <property type="component" value="Unassembled WGS sequence"/>
</dbReference>
<evidence type="ECO:0000313" key="6">
    <source>
        <dbReference type="Proteomes" id="UP000007267"/>
    </source>
</evidence>
<name>K7F558_PELSI</name>
<gene>
    <name evidence="5" type="primary">C22orf39</name>
</gene>
<dbReference type="HOGENOM" id="CLU_130047_1_0_1"/>
<reference evidence="6" key="2">
    <citation type="journal article" date="2013" name="Nat. Genet.">
        <title>The draft genomes of soft-shell turtle and green sea turtle yield insights into the development and evolution of the turtle-specific body plan.</title>
        <authorList>
            <person name="Wang Z."/>
            <person name="Pascual-Anaya J."/>
            <person name="Zadissa A."/>
            <person name="Li W."/>
            <person name="Niimura Y."/>
            <person name="Huang Z."/>
            <person name="Li C."/>
            <person name="White S."/>
            <person name="Xiong Z."/>
            <person name="Fang D."/>
            <person name="Wang B."/>
            <person name="Ming Y."/>
            <person name="Chen Y."/>
            <person name="Zheng Y."/>
            <person name="Kuraku S."/>
            <person name="Pignatelli M."/>
            <person name="Herrero J."/>
            <person name="Beal K."/>
            <person name="Nozawa M."/>
            <person name="Li Q."/>
            <person name="Wang J."/>
            <person name="Zhang H."/>
            <person name="Yu L."/>
            <person name="Shigenobu S."/>
            <person name="Wang J."/>
            <person name="Liu J."/>
            <person name="Flicek P."/>
            <person name="Searle S."/>
            <person name="Wang J."/>
            <person name="Kuratani S."/>
            <person name="Yin Y."/>
            <person name="Aken B."/>
            <person name="Zhang G."/>
            <person name="Irie N."/>
        </authorList>
    </citation>
    <scope>NUCLEOTIDE SEQUENCE [LARGE SCALE GENOMIC DNA]</scope>
    <source>
        <strain evidence="6">Daiwa-1</strain>
    </source>
</reference>